<dbReference type="Pfam" id="PF13588">
    <property type="entry name" value="HSDR_N_2"/>
    <property type="match status" value="1"/>
</dbReference>
<protein>
    <submittedName>
        <fullName evidence="2">Type I restriction enzyme HsdR N-terminal domain-containing protein</fullName>
    </submittedName>
</protein>
<dbReference type="EMBL" id="CP048222">
    <property type="protein sequence ID" value="QHT68509.1"/>
    <property type="molecule type" value="Genomic_DNA"/>
</dbReference>
<proteinExistence type="predicted"/>
<dbReference type="InterPro" id="IPR029464">
    <property type="entry name" value="HSDR_N"/>
</dbReference>
<gene>
    <name evidence="2" type="ORF">GXP67_18605</name>
</gene>
<dbReference type="Proteomes" id="UP000480178">
    <property type="component" value="Chromosome"/>
</dbReference>
<reference evidence="2 3" key="1">
    <citation type="submission" date="2020-01" db="EMBL/GenBank/DDBJ databases">
        <authorList>
            <person name="Kim M.K."/>
        </authorList>
    </citation>
    <scope>NUCLEOTIDE SEQUENCE [LARGE SCALE GENOMIC DNA]</scope>
    <source>
        <strain evidence="2 3">172606-1</strain>
    </source>
</reference>
<evidence type="ECO:0000313" key="2">
    <source>
        <dbReference type="EMBL" id="QHT68509.1"/>
    </source>
</evidence>
<dbReference type="Gene3D" id="3.90.1570.30">
    <property type="match status" value="1"/>
</dbReference>
<organism evidence="2 3">
    <name type="scientific">Rhodocytophaga rosea</name>
    <dbReference type="NCBI Taxonomy" id="2704465"/>
    <lineage>
        <taxon>Bacteria</taxon>
        <taxon>Pseudomonadati</taxon>
        <taxon>Bacteroidota</taxon>
        <taxon>Cytophagia</taxon>
        <taxon>Cytophagales</taxon>
        <taxon>Rhodocytophagaceae</taxon>
        <taxon>Rhodocytophaga</taxon>
    </lineage>
</organism>
<keyword evidence="3" id="KW-1185">Reference proteome</keyword>
<evidence type="ECO:0000313" key="3">
    <source>
        <dbReference type="Proteomes" id="UP000480178"/>
    </source>
</evidence>
<dbReference type="RefSeq" id="WP_162444520.1">
    <property type="nucleotide sequence ID" value="NZ_CP048222.1"/>
</dbReference>
<evidence type="ECO:0000259" key="1">
    <source>
        <dbReference type="Pfam" id="PF13588"/>
    </source>
</evidence>
<sequence length="152" mass="17883">MIALNLPPYEHKIKKKDDKLFIFDILRKKYVFLTPEEWVRQHFVHFLINKYHYPKALMKAEGGLKYNNLPKRTDLVIFDSVGKPLIVVECKDVYVPITQAVFEQAARYNYILKAPYLIVVNGLSYHCCRIDHASQSYQFLEDIPMYISPVLS</sequence>
<name>A0A6C0GKL5_9BACT</name>
<dbReference type="KEGG" id="rhoz:GXP67_18605"/>
<feature type="domain" description="Type I restriction enzyme R protein N-terminal" evidence="1">
    <location>
        <begin position="35"/>
        <end position="144"/>
    </location>
</feature>
<dbReference type="AlphaFoldDB" id="A0A6C0GKL5"/>
<accession>A0A6C0GKL5</accession>